<dbReference type="InterPro" id="IPR015943">
    <property type="entry name" value="WD40/YVTN_repeat-like_dom_sf"/>
</dbReference>
<keyword evidence="14" id="KW-1185">Reference proteome</keyword>
<proteinExistence type="inferred from homology"/>
<protein>
    <recommendedName>
        <fullName evidence="5">Elongator complex protein 2</fullName>
    </recommendedName>
</protein>
<evidence type="ECO:0000256" key="12">
    <source>
        <dbReference type="SAM" id="MobiDB-lite"/>
    </source>
</evidence>
<keyword evidence="8" id="KW-0819">tRNA processing</keyword>
<dbReference type="UniPathway" id="UPA00988"/>
<feature type="region of interest" description="Disordered" evidence="12">
    <location>
        <begin position="675"/>
        <end position="699"/>
    </location>
</feature>
<comment type="subcellular location">
    <subcellularLocation>
        <location evidence="2">Cytoplasm</location>
    </subcellularLocation>
    <subcellularLocation>
        <location evidence="1">Nucleus</location>
    </subcellularLocation>
</comment>
<feature type="compositionally biased region" description="Low complexity" evidence="12">
    <location>
        <begin position="686"/>
        <end position="697"/>
    </location>
</feature>
<evidence type="ECO:0000256" key="5">
    <source>
        <dbReference type="ARBA" id="ARBA00020267"/>
    </source>
</evidence>
<feature type="repeat" description="WD" evidence="11">
    <location>
        <begin position="875"/>
        <end position="916"/>
    </location>
</feature>
<name>A0A250WWE1_9CHLO</name>
<reference evidence="13 14" key="1">
    <citation type="submission" date="2017-08" db="EMBL/GenBank/DDBJ databases">
        <title>Acidophilic green algal genome provides insights into adaptation to an acidic environment.</title>
        <authorList>
            <person name="Hirooka S."/>
            <person name="Hirose Y."/>
            <person name="Kanesaki Y."/>
            <person name="Higuchi S."/>
            <person name="Fujiwara T."/>
            <person name="Onuma R."/>
            <person name="Era A."/>
            <person name="Ohbayashi R."/>
            <person name="Uzuka A."/>
            <person name="Nozaki H."/>
            <person name="Yoshikawa H."/>
            <person name="Miyagishima S.Y."/>
        </authorList>
    </citation>
    <scope>NUCLEOTIDE SEQUENCE [LARGE SCALE GENOMIC DNA]</scope>
    <source>
        <strain evidence="13 14">NIES-2499</strain>
    </source>
</reference>
<evidence type="ECO:0000256" key="1">
    <source>
        <dbReference type="ARBA" id="ARBA00004123"/>
    </source>
</evidence>
<keyword evidence="10" id="KW-0539">Nucleus</keyword>
<dbReference type="PANTHER" id="PTHR44111:SF1">
    <property type="entry name" value="ELONGATOR COMPLEX PROTEIN 2"/>
    <property type="match status" value="1"/>
</dbReference>
<dbReference type="GO" id="GO:0005634">
    <property type="term" value="C:nucleus"/>
    <property type="evidence" value="ECO:0007669"/>
    <property type="project" value="UniProtKB-SubCell"/>
</dbReference>
<dbReference type="GO" id="GO:0002098">
    <property type="term" value="P:tRNA wobble uridine modification"/>
    <property type="evidence" value="ECO:0007669"/>
    <property type="project" value="InterPro"/>
</dbReference>
<accession>A0A250WWE1</accession>
<dbReference type="EMBL" id="BEGY01000010">
    <property type="protein sequence ID" value="GAX74942.1"/>
    <property type="molecule type" value="Genomic_DNA"/>
</dbReference>
<dbReference type="InterPro" id="IPR020472">
    <property type="entry name" value="WD40_PAC1"/>
</dbReference>
<feature type="repeat" description="WD" evidence="11">
    <location>
        <begin position="77"/>
        <end position="126"/>
    </location>
</feature>
<dbReference type="InterPro" id="IPR019775">
    <property type="entry name" value="WD40_repeat_CS"/>
</dbReference>
<dbReference type="Pfam" id="PF00400">
    <property type="entry name" value="WD40"/>
    <property type="match status" value="5"/>
</dbReference>
<keyword evidence="9" id="KW-0677">Repeat</keyword>
<evidence type="ECO:0000256" key="9">
    <source>
        <dbReference type="ARBA" id="ARBA00022737"/>
    </source>
</evidence>
<evidence type="ECO:0000256" key="4">
    <source>
        <dbReference type="ARBA" id="ARBA00005881"/>
    </source>
</evidence>
<dbReference type="PROSITE" id="PS00678">
    <property type="entry name" value="WD_REPEATS_1"/>
    <property type="match status" value="1"/>
</dbReference>
<dbReference type="InterPro" id="IPR001680">
    <property type="entry name" value="WD40_rpt"/>
</dbReference>
<sequence>MATCSSEIRFDEISSFIPCSLCNIAGYIMLIKSEFVSIGVNRVANCLSWGADGRVAYGGHHSVVIYDPYNAKIVSTMLGHTGMVNCVLWLPEALKDPSAGVTLLASGSADQSIRIWAVRDTRSNTSLSKDLGTDAECPWVCIATLKGHSAPVTSLTVYPLPHLDSSETNLSTFTNSASAPTAGSFLLVSTAGDSDVHVWQYSPAVLTTGVLSSDLINPGDTRLGVEETSFLPSAASSDHVMADFAKAFSQDHWCLSQKLHVGNHIQQAAALTHLPSAPSWLILATGGTDKAVHLYIRPPGHDSQFSSVCKLQGHDNWVRSLAFCHAKVPGAKHGQEVVTGGAEESVELLLASASQDRYGRVWRIRDEDLEVSDSDPSYGSGASTLSGSLVASIARYAPKPRFSVADRKLVTGLEALLIGHEDWLHSICWNPKASTPLEASGNSRSCSSFDMPRDRSSLQLLTSSMDRTMMLWKHDPVSGIWMSETSVGDAGAQCLGYFGGCFSPDGRKILAHGFTGALHLWEGSSSNSAMDGLWAPRHALGGHFAAVAGCCWAMDGGCLLTVGEDQTARIFTSVLPDQAGEGALSSAPEAAVQGKQSVGRQGHWCEVARPQVHGHDFTCVASLSTANRSSAEGGKQVGGDKCSTSYLFISGSEEKILRAFEAPQAFMDTLDMARGLEPSSSRNPDHQQSNNDNNNHNRAFGAAIPALGLSNKAVYSSSGGDVEDLGSNAGISSGMPGGGYHEGPDFAPCAAPSVAKGPPLEEHLAQNTLWPEVHKLYGHGNDLYCLAASRDGRYAASACVAKSAAAAEIWIWAVNGWKGVSQVQAHTLTVTHLTWSHSDDFLASCSRDRSFCITRRIRSNSPDVEDTFQLVQRIKSAHSRVLWGISWAPDDSLIATGARDQTVKLWEVMTTAATAAGTATASPELTPTIAADGSMENVVADRAIATLPPFESSVNILSFAPSSLAAACCTSPHADVFHVKRTYVLGVGLESGDLQLWKLLRGQQIDASTPGHTSVALDSNTPPSQDALSGMIPRVPTSATSLLRDISLMWRCNAYYQHTAAVTGLSWKEATVSTSTAVEVQTTGLTKDMRREGGVGESLLGTAGDSGQIYWQMGTCGRDHAVRVFRITA</sequence>
<evidence type="ECO:0000256" key="7">
    <source>
        <dbReference type="ARBA" id="ARBA00022574"/>
    </source>
</evidence>
<dbReference type="GO" id="GO:0005737">
    <property type="term" value="C:cytoplasm"/>
    <property type="evidence" value="ECO:0007669"/>
    <property type="project" value="UniProtKB-SubCell"/>
</dbReference>
<dbReference type="PROSITE" id="PS50294">
    <property type="entry name" value="WD_REPEATS_REGION"/>
    <property type="match status" value="1"/>
</dbReference>
<dbReference type="OrthoDB" id="27911at2759"/>
<evidence type="ECO:0000256" key="6">
    <source>
        <dbReference type="ARBA" id="ARBA00022490"/>
    </source>
</evidence>
<dbReference type="InterPro" id="IPR036322">
    <property type="entry name" value="WD40_repeat_dom_sf"/>
</dbReference>
<gene>
    <name evidence="13" type="ORF">CEUSTIGMA_g2388.t1</name>
</gene>
<organism evidence="13 14">
    <name type="scientific">Chlamydomonas eustigma</name>
    <dbReference type="NCBI Taxonomy" id="1157962"/>
    <lineage>
        <taxon>Eukaryota</taxon>
        <taxon>Viridiplantae</taxon>
        <taxon>Chlorophyta</taxon>
        <taxon>core chlorophytes</taxon>
        <taxon>Chlorophyceae</taxon>
        <taxon>CS clade</taxon>
        <taxon>Chlamydomonadales</taxon>
        <taxon>Chlamydomonadaceae</taxon>
        <taxon>Chlamydomonas</taxon>
    </lineage>
</organism>
<dbReference type="SMART" id="SM00320">
    <property type="entry name" value="WD40"/>
    <property type="match status" value="12"/>
</dbReference>
<dbReference type="PRINTS" id="PR00320">
    <property type="entry name" value="GPROTEINBRPT"/>
</dbReference>
<dbReference type="PROSITE" id="PS50082">
    <property type="entry name" value="WD_REPEATS_2"/>
    <property type="match status" value="2"/>
</dbReference>
<evidence type="ECO:0000313" key="14">
    <source>
        <dbReference type="Proteomes" id="UP000232323"/>
    </source>
</evidence>
<dbReference type="AlphaFoldDB" id="A0A250WWE1"/>
<keyword evidence="6" id="KW-0963">Cytoplasm</keyword>
<keyword evidence="7 11" id="KW-0853">WD repeat</keyword>
<comment type="similarity">
    <text evidence="4">Belongs to the WD repeat ELP2 family.</text>
</comment>
<evidence type="ECO:0000256" key="3">
    <source>
        <dbReference type="ARBA" id="ARBA00005043"/>
    </source>
</evidence>
<dbReference type="PANTHER" id="PTHR44111">
    <property type="entry name" value="ELONGATOR COMPLEX PROTEIN 2"/>
    <property type="match status" value="1"/>
</dbReference>
<dbReference type="InterPro" id="IPR037289">
    <property type="entry name" value="Elp2"/>
</dbReference>
<evidence type="ECO:0000313" key="13">
    <source>
        <dbReference type="EMBL" id="GAX74942.1"/>
    </source>
</evidence>
<dbReference type="STRING" id="1157962.A0A250WWE1"/>
<evidence type="ECO:0000256" key="10">
    <source>
        <dbReference type="ARBA" id="ARBA00023242"/>
    </source>
</evidence>
<dbReference type="Proteomes" id="UP000232323">
    <property type="component" value="Unassembled WGS sequence"/>
</dbReference>
<evidence type="ECO:0000256" key="2">
    <source>
        <dbReference type="ARBA" id="ARBA00004496"/>
    </source>
</evidence>
<comment type="pathway">
    <text evidence="3">tRNA modification; 5-methoxycarbonylmethyl-2-thiouridine-tRNA biosynthesis.</text>
</comment>
<dbReference type="GO" id="GO:0033588">
    <property type="term" value="C:elongator holoenzyme complex"/>
    <property type="evidence" value="ECO:0007669"/>
    <property type="project" value="InterPro"/>
</dbReference>
<evidence type="ECO:0000256" key="8">
    <source>
        <dbReference type="ARBA" id="ARBA00022694"/>
    </source>
</evidence>
<dbReference type="Gene3D" id="2.130.10.10">
    <property type="entry name" value="YVTN repeat-like/Quinoprotein amine dehydrogenase"/>
    <property type="match status" value="4"/>
</dbReference>
<comment type="caution">
    <text evidence="13">The sequence shown here is derived from an EMBL/GenBank/DDBJ whole genome shotgun (WGS) entry which is preliminary data.</text>
</comment>
<dbReference type="SUPFAM" id="SSF50978">
    <property type="entry name" value="WD40 repeat-like"/>
    <property type="match status" value="2"/>
</dbReference>
<evidence type="ECO:0000256" key="11">
    <source>
        <dbReference type="PROSITE-ProRule" id="PRU00221"/>
    </source>
</evidence>